<keyword evidence="3" id="KW-0833">Ubl conjugation pathway</keyword>
<dbReference type="EMBL" id="OV696687">
    <property type="protein sequence ID" value="CAH1254586.1"/>
    <property type="molecule type" value="Genomic_DNA"/>
</dbReference>
<accession>A0A8J9ZJ49</accession>
<comment type="pathway">
    <text evidence="2">Protein modification; protein ubiquitination.</text>
</comment>
<evidence type="ECO:0000256" key="5">
    <source>
        <dbReference type="SAM" id="MobiDB-lite"/>
    </source>
</evidence>
<dbReference type="InterPro" id="IPR036047">
    <property type="entry name" value="F-box-like_dom_sf"/>
</dbReference>
<dbReference type="GO" id="GO:0005737">
    <property type="term" value="C:cytoplasm"/>
    <property type="evidence" value="ECO:0007669"/>
    <property type="project" value="TreeGrafter"/>
</dbReference>
<feature type="compositionally biased region" description="Basic and acidic residues" evidence="5">
    <location>
        <begin position="33"/>
        <end position="47"/>
    </location>
</feature>
<dbReference type="GO" id="GO:0005634">
    <property type="term" value="C:nucleus"/>
    <property type="evidence" value="ECO:0007669"/>
    <property type="project" value="UniProtKB-SubCell"/>
</dbReference>
<sequence length="392" mass="45801">MPFLGQDWRSPGCVWVRTCSGWERLLRQDPSREFGETESFQRIEEQNQRNNKKHHDQDEETVDNMPTCGAHCEEPEEREILDGVSKLLEAAGDQSGDGDLLEGEVTKLLEETGESTLGECYHWVYYSRDSTRECHGYLTLGEAVRKLDFSNAVEDTKRFRYVCRLLHLLLGEKMSELAGSAQKNLFSILEKIVNRVIESQTDIGPIHELLTMAAKSLWEERWHHIGYSKTLWIQRMEALLRMKGNLNNIRIKERSDDGKMTLTDLPNEVIREILLRVADHRDIFSLAASNRGMSELGRDWIMWKNLCEFHFTEEQIKTFLKEDKKDKDVPWQEIYLRCYRRFGPREVFTDMLQLCCSCKVLFWKDTGHPCLDPENAVSLPITPKDFLKLFEM</sequence>
<keyword evidence="8" id="KW-1185">Reference proteome</keyword>
<feature type="domain" description="F-box" evidence="6">
    <location>
        <begin position="259"/>
        <end position="306"/>
    </location>
</feature>
<name>A0A8J9ZJ49_BRALA</name>
<dbReference type="PANTHER" id="PTHR13123">
    <property type="entry name" value="LD30288P"/>
    <property type="match status" value="1"/>
</dbReference>
<gene>
    <name evidence="7" type="primary">FBXO32</name>
    <name evidence="7" type="ORF">BLAG_LOCUS13939</name>
</gene>
<dbReference type="InterPro" id="IPR001810">
    <property type="entry name" value="F-box_dom"/>
</dbReference>
<evidence type="ECO:0000256" key="2">
    <source>
        <dbReference type="ARBA" id="ARBA00004906"/>
    </source>
</evidence>
<dbReference type="UniPathway" id="UPA00143"/>
<protein>
    <submittedName>
        <fullName evidence="7">FBXO32 protein</fullName>
    </submittedName>
</protein>
<dbReference type="OrthoDB" id="9991467at2759"/>
<evidence type="ECO:0000256" key="1">
    <source>
        <dbReference type="ARBA" id="ARBA00004123"/>
    </source>
</evidence>
<reference evidence="7" key="1">
    <citation type="submission" date="2022-01" db="EMBL/GenBank/DDBJ databases">
        <authorList>
            <person name="Braso-Vives M."/>
        </authorList>
    </citation>
    <scope>NUCLEOTIDE SEQUENCE</scope>
</reference>
<evidence type="ECO:0000313" key="7">
    <source>
        <dbReference type="EMBL" id="CAH1254586.1"/>
    </source>
</evidence>
<dbReference type="SUPFAM" id="SSF81383">
    <property type="entry name" value="F-box domain"/>
    <property type="match status" value="1"/>
</dbReference>
<evidence type="ECO:0000256" key="4">
    <source>
        <dbReference type="ARBA" id="ARBA00023242"/>
    </source>
</evidence>
<dbReference type="AlphaFoldDB" id="A0A8J9ZJ49"/>
<evidence type="ECO:0000259" key="6">
    <source>
        <dbReference type="PROSITE" id="PS50181"/>
    </source>
</evidence>
<dbReference type="GO" id="GO:0019005">
    <property type="term" value="C:SCF ubiquitin ligase complex"/>
    <property type="evidence" value="ECO:0007669"/>
    <property type="project" value="TreeGrafter"/>
</dbReference>
<comment type="subcellular location">
    <subcellularLocation>
        <location evidence="1">Nucleus</location>
    </subcellularLocation>
</comment>
<dbReference type="GO" id="GO:0016567">
    <property type="term" value="P:protein ubiquitination"/>
    <property type="evidence" value="ECO:0007669"/>
    <property type="project" value="UniProtKB-UniPathway"/>
</dbReference>
<dbReference type="Proteomes" id="UP000838412">
    <property type="component" value="Chromosome 2"/>
</dbReference>
<feature type="region of interest" description="Disordered" evidence="5">
    <location>
        <begin position="33"/>
        <end position="65"/>
    </location>
</feature>
<evidence type="ECO:0000256" key="3">
    <source>
        <dbReference type="ARBA" id="ARBA00022786"/>
    </source>
</evidence>
<evidence type="ECO:0000313" key="8">
    <source>
        <dbReference type="Proteomes" id="UP000838412"/>
    </source>
</evidence>
<dbReference type="PANTHER" id="PTHR13123:SF7">
    <property type="entry name" value="LD30288P"/>
    <property type="match status" value="1"/>
</dbReference>
<dbReference type="PROSITE" id="PS50181">
    <property type="entry name" value="FBOX"/>
    <property type="match status" value="1"/>
</dbReference>
<keyword evidence="4" id="KW-0539">Nucleus</keyword>
<organism evidence="7 8">
    <name type="scientific">Branchiostoma lanceolatum</name>
    <name type="common">Common lancelet</name>
    <name type="synonym">Amphioxus lanceolatum</name>
    <dbReference type="NCBI Taxonomy" id="7740"/>
    <lineage>
        <taxon>Eukaryota</taxon>
        <taxon>Metazoa</taxon>
        <taxon>Chordata</taxon>
        <taxon>Cephalochordata</taxon>
        <taxon>Leptocardii</taxon>
        <taxon>Amphioxiformes</taxon>
        <taxon>Branchiostomatidae</taxon>
        <taxon>Branchiostoma</taxon>
    </lineage>
</organism>
<proteinExistence type="predicted"/>
<dbReference type="InterPro" id="IPR040394">
    <property type="entry name" value="FBX25/32"/>
</dbReference>